<feature type="compositionally biased region" description="Basic and acidic residues" evidence="1">
    <location>
        <begin position="109"/>
        <end position="124"/>
    </location>
</feature>
<keyword evidence="2" id="KW-0472">Membrane</keyword>
<evidence type="ECO:0000256" key="1">
    <source>
        <dbReference type="SAM" id="MobiDB-lite"/>
    </source>
</evidence>
<evidence type="ECO:0000313" key="3">
    <source>
        <dbReference type="EMBL" id="HJA06309.1"/>
    </source>
</evidence>
<dbReference type="Pfam" id="PF09581">
    <property type="entry name" value="Spore_III_AF"/>
    <property type="match status" value="1"/>
</dbReference>
<dbReference type="InterPro" id="IPR014245">
    <property type="entry name" value="Spore_III_AF"/>
</dbReference>
<evidence type="ECO:0000256" key="2">
    <source>
        <dbReference type="SAM" id="Phobius"/>
    </source>
</evidence>
<comment type="caution">
    <text evidence="3">The sequence shown here is derived from an EMBL/GenBank/DDBJ whole genome shotgun (WGS) entry which is preliminary data.</text>
</comment>
<dbReference type="Proteomes" id="UP000824223">
    <property type="component" value="Unassembled WGS sequence"/>
</dbReference>
<sequence length="124" mass="14104">MLEEVYAWIQNISVYLIVAAAVMHAVPGKDYGKYIRFFSGLMLILLVFTPLLKVMGMGDTFYMLYKGNEYEMEKREIEMTEELYEKSDLSGILGTDPSAGSGISNSDQQEDRTQIRVEEIEIGE</sequence>
<reference evidence="3" key="1">
    <citation type="journal article" date="2021" name="PeerJ">
        <title>Extensive microbial diversity within the chicken gut microbiome revealed by metagenomics and culture.</title>
        <authorList>
            <person name="Gilroy R."/>
            <person name="Ravi A."/>
            <person name="Getino M."/>
            <person name="Pursley I."/>
            <person name="Horton D.L."/>
            <person name="Alikhan N.F."/>
            <person name="Baker D."/>
            <person name="Gharbi K."/>
            <person name="Hall N."/>
            <person name="Watson M."/>
            <person name="Adriaenssens E.M."/>
            <person name="Foster-Nyarko E."/>
            <person name="Jarju S."/>
            <person name="Secka A."/>
            <person name="Antonio M."/>
            <person name="Oren A."/>
            <person name="Chaudhuri R.R."/>
            <person name="La Ragione R."/>
            <person name="Hildebrand F."/>
            <person name="Pallen M.J."/>
        </authorList>
    </citation>
    <scope>NUCLEOTIDE SEQUENCE</scope>
    <source>
        <strain evidence="3">ChiSjej2B20-11307</strain>
    </source>
</reference>
<organism evidence="3 4">
    <name type="scientific">Candidatus Mediterraneibacter pullicola</name>
    <dbReference type="NCBI Taxonomy" id="2838682"/>
    <lineage>
        <taxon>Bacteria</taxon>
        <taxon>Bacillati</taxon>
        <taxon>Bacillota</taxon>
        <taxon>Clostridia</taxon>
        <taxon>Lachnospirales</taxon>
        <taxon>Lachnospiraceae</taxon>
        <taxon>Mediterraneibacter</taxon>
    </lineage>
</organism>
<proteinExistence type="predicted"/>
<keyword evidence="2" id="KW-1133">Transmembrane helix</keyword>
<name>A0A9D2H9E0_9FIRM</name>
<protein>
    <submittedName>
        <fullName evidence="3">Stage III sporulation protein AF</fullName>
    </submittedName>
</protein>
<keyword evidence="2" id="KW-0812">Transmembrane</keyword>
<reference evidence="3" key="2">
    <citation type="submission" date="2021-04" db="EMBL/GenBank/DDBJ databases">
        <authorList>
            <person name="Gilroy R."/>
        </authorList>
    </citation>
    <scope>NUCLEOTIDE SEQUENCE</scope>
    <source>
        <strain evidence="3">ChiSjej2B20-11307</strain>
    </source>
</reference>
<gene>
    <name evidence="3" type="ORF">H9798_04055</name>
</gene>
<feature type="transmembrane region" description="Helical" evidence="2">
    <location>
        <begin position="38"/>
        <end position="56"/>
    </location>
</feature>
<dbReference type="AlphaFoldDB" id="A0A9D2H9E0"/>
<accession>A0A9D2H9E0</accession>
<feature type="transmembrane region" description="Helical" evidence="2">
    <location>
        <begin position="6"/>
        <end position="26"/>
    </location>
</feature>
<feature type="region of interest" description="Disordered" evidence="1">
    <location>
        <begin position="90"/>
        <end position="124"/>
    </location>
</feature>
<dbReference type="EMBL" id="DXAK01000018">
    <property type="protein sequence ID" value="HJA06309.1"/>
    <property type="molecule type" value="Genomic_DNA"/>
</dbReference>
<evidence type="ECO:0000313" key="4">
    <source>
        <dbReference type="Proteomes" id="UP000824223"/>
    </source>
</evidence>